<protein>
    <submittedName>
        <fullName evidence="2">Sugar phosphate isomerase/epimerase</fullName>
    </submittedName>
</protein>
<name>A0ABW0KJC9_9BACL</name>
<dbReference type="Proteomes" id="UP001596044">
    <property type="component" value="Unassembled WGS sequence"/>
</dbReference>
<evidence type="ECO:0000313" key="2">
    <source>
        <dbReference type="EMBL" id="MFC5452722.1"/>
    </source>
</evidence>
<evidence type="ECO:0000259" key="1">
    <source>
        <dbReference type="Pfam" id="PF01261"/>
    </source>
</evidence>
<accession>A0ABW0KJC9</accession>
<dbReference type="SUPFAM" id="SSF51658">
    <property type="entry name" value="Xylose isomerase-like"/>
    <property type="match status" value="1"/>
</dbReference>
<keyword evidence="2" id="KW-0413">Isomerase</keyword>
<dbReference type="InterPro" id="IPR036237">
    <property type="entry name" value="Xyl_isomerase-like_sf"/>
</dbReference>
<proteinExistence type="predicted"/>
<dbReference type="InterPro" id="IPR050312">
    <property type="entry name" value="IolE/XylAMocC-like"/>
</dbReference>
<dbReference type="EMBL" id="JBHSMJ010000063">
    <property type="protein sequence ID" value="MFC5452722.1"/>
    <property type="molecule type" value="Genomic_DNA"/>
</dbReference>
<reference evidence="3" key="1">
    <citation type="journal article" date="2019" name="Int. J. Syst. Evol. Microbiol.">
        <title>The Global Catalogue of Microorganisms (GCM) 10K type strain sequencing project: providing services to taxonomists for standard genome sequencing and annotation.</title>
        <authorList>
            <consortium name="The Broad Institute Genomics Platform"/>
            <consortium name="The Broad Institute Genome Sequencing Center for Infectious Disease"/>
            <person name="Wu L."/>
            <person name="Ma J."/>
        </authorList>
    </citation>
    <scope>NUCLEOTIDE SEQUENCE [LARGE SCALE GENOMIC DNA]</scope>
    <source>
        <strain evidence="3">KACC 11904</strain>
    </source>
</reference>
<dbReference type="InterPro" id="IPR013022">
    <property type="entry name" value="Xyl_isomerase-like_TIM-brl"/>
</dbReference>
<gene>
    <name evidence="2" type="ORF">ACFPOG_31435</name>
</gene>
<dbReference type="PANTHER" id="PTHR12110">
    <property type="entry name" value="HYDROXYPYRUVATE ISOMERASE"/>
    <property type="match status" value="1"/>
</dbReference>
<organism evidence="2 3">
    <name type="scientific">Paenibacillus aestuarii</name>
    <dbReference type="NCBI Taxonomy" id="516965"/>
    <lineage>
        <taxon>Bacteria</taxon>
        <taxon>Bacillati</taxon>
        <taxon>Bacillota</taxon>
        <taxon>Bacilli</taxon>
        <taxon>Bacillales</taxon>
        <taxon>Paenibacillaceae</taxon>
        <taxon>Paenibacillus</taxon>
    </lineage>
</organism>
<feature type="domain" description="Xylose isomerase-like TIM barrel" evidence="1">
    <location>
        <begin position="16"/>
        <end position="253"/>
    </location>
</feature>
<keyword evidence="3" id="KW-1185">Reference proteome</keyword>
<sequence length="262" mass="29137">MDMYAFGWCSGIERAEALKQMGFDYIECALASLNLENDGEFAEKLPLYVNSPIPVRAFNIFFPGDLKVVGPDVDDERVRRYVHKAAKAIHQIGAETVVLGSGRSRNCPEGWEMSRAEEQILQLLEQIGEAFVGTGAKLVIEPLNKKESNIINSVSEAVRLAQMVNHPNIRVLADFYHMDEEGEPLQTLIDNKIWLQHIHIADTGRFSPGTGQYPYEQFVPALRAAGYEGMISAECTVREPDVEMPVSLAFMRRTFGGGSAEA</sequence>
<dbReference type="Gene3D" id="3.20.20.150">
    <property type="entry name" value="Divalent-metal-dependent TIM barrel enzymes"/>
    <property type="match status" value="1"/>
</dbReference>
<dbReference type="GO" id="GO:0016853">
    <property type="term" value="F:isomerase activity"/>
    <property type="evidence" value="ECO:0007669"/>
    <property type="project" value="UniProtKB-KW"/>
</dbReference>
<evidence type="ECO:0000313" key="3">
    <source>
        <dbReference type="Proteomes" id="UP001596044"/>
    </source>
</evidence>
<comment type="caution">
    <text evidence="2">The sequence shown here is derived from an EMBL/GenBank/DDBJ whole genome shotgun (WGS) entry which is preliminary data.</text>
</comment>
<dbReference type="PANTHER" id="PTHR12110:SF21">
    <property type="entry name" value="XYLOSE ISOMERASE-LIKE TIM BARREL DOMAIN-CONTAINING PROTEIN"/>
    <property type="match status" value="1"/>
</dbReference>
<dbReference type="Pfam" id="PF01261">
    <property type="entry name" value="AP_endonuc_2"/>
    <property type="match status" value="1"/>
</dbReference>
<dbReference type="RefSeq" id="WP_270877825.1">
    <property type="nucleotide sequence ID" value="NZ_JAQFVF010000009.1"/>
</dbReference>